<keyword evidence="2" id="KW-1185">Reference proteome</keyword>
<sequence length="83" mass="8877">MSDLVNPTGMLPAVGSTTNFKRFFAGPDAPGPKGTKVQVMDDAGTTQMVTSKGHAMSAPLSPRTSTNTKARFEVEWTKFEEGK</sequence>
<dbReference type="Proteomes" id="UP000310016">
    <property type="component" value="Unassembled WGS sequence"/>
</dbReference>
<evidence type="ECO:0000313" key="2">
    <source>
        <dbReference type="Proteomes" id="UP000310016"/>
    </source>
</evidence>
<gene>
    <name evidence="1" type="ORF">FAZ21_09065</name>
</gene>
<dbReference type="RefSeq" id="WP_136773126.1">
    <property type="nucleotide sequence ID" value="NZ_SUMF01000008.1"/>
</dbReference>
<dbReference type="AlphaFoldDB" id="A0A4U0PYN3"/>
<dbReference type="EMBL" id="SUMF01000008">
    <property type="protein sequence ID" value="TJZ73763.1"/>
    <property type="molecule type" value="Genomic_DNA"/>
</dbReference>
<organism evidence="1 2">
    <name type="scientific">Chitiniphilus eburneus</name>
    <dbReference type="NCBI Taxonomy" id="2571148"/>
    <lineage>
        <taxon>Bacteria</taxon>
        <taxon>Pseudomonadati</taxon>
        <taxon>Pseudomonadota</taxon>
        <taxon>Betaproteobacteria</taxon>
        <taxon>Neisseriales</taxon>
        <taxon>Chitinibacteraceae</taxon>
        <taxon>Chitiniphilus</taxon>
    </lineage>
</organism>
<evidence type="ECO:0000313" key="1">
    <source>
        <dbReference type="EMBL" id="TJZ73763.1"/>
    </source>
</evidence>
<name>A0A4U0PYN3_9NEIS</name>
<comment type="caution">
    <text evidence="1">The sequence shown here is derived from an EMBL/GenBank/DDBJ whole genome shotgun (WGS) entry which is preliminary data.</text>
</comment>
<protein>
    <submittedName>
        <fullName evidence="1">Uncharacterized protein</fullName>
    </submittedName>
</protein>
<reference evidence="1 2" key="1">
    <citation type="submission" date="2019-04" db="EMBL/GenBank/DDBJ databases">
        <title>Chitiniphilus eburnea sp. nov., a novel chitinolytic bacterium isolated from aquaculture sludge.</title>
        <authorList>
            <person name="Sheng M."/>
        </authorList>
    </citation>
    <scope>NUCLEOTIDE SEQUENCE [LARGE SCALE GENOMIC DNA]</scope>
    <source>
        <strain evidence="1 2">HX-2-15</strain>
    </source>
</reference>
<accession>A0A4U0PYN3</accession>
<proteinExistence type="predicted"/>